<dbReference type="Proteomes" id="UP000014500">
    <property type="component" value="Unassembled WGS sequence"/>
</dbReference>
<dbReference type="eggNOG" id="KOG0382">
    <property type="taxonomic scope" value="Eukaryota"/>
</dbReference>
<evidence type="ECO:0000256" key="1">
    <source>
        <dbReference type="ARBA" id="ARBA00010718"/>
    </source>
</evidence>
<evidence type="ECO:0000259" key="7">
    <source>
        <dbReference type="PROSITE" id="PS51144"/>
    </source>
</evidence>
<evidence type="ECO:0000256" key="5">
    <source>
        <dbReference type="ARBA" id="ARBA00023239"/>
    </source>
</evidence>
<dbReference type="GO" id="GO:0004089">
    <property type="term" value="F:carbonate dehydratase activity"/>
    <property type="evidence" value="ECO:0007669"/>
    <property type="project" value="UniProtKB-EC"/>
</dbReference>
<name>T1IRA3_STRMM</name>
<dbReference type="InterPro" id="IPR023561">
    <property type="entry name" value="Carbonic_anhydrase_a-class"/>
</dbReference>
<comment type="catalytic activity">
    <reaction evidence="6">
        <text>hydrogencarbonate + H(+) = CO2 + H2O</text>
        <dbReference type="Rhea" id="RHEA:10748"/>
        <dbReference type="ChEBI" id="CHEBI:15377"/>
        <dbReference type="ChEBI" id="CHEBI:15378"/>
        <dbReference type="ChEBI" id="CHEBI:16526"/>
        <dbReference type="ChEBI" id="CHEBI:17544"/>
        <dbReference type="EC" id="4.2.1.1"/>
    </reaction>
</comment>
<dbReference type="Gene3D" id="3.10.200.10">
    <property type="entry name" value="Alpha carbonic anhydrase"/>
    <property type="match status" value="1"/>
</dbReference>
<evidence type="ECO:0000256" key="3">
    <source>
        <dbReference type="ARBA" id="ARBA00022723"/>
    </source>
</evidence>
<keyword evidence="4" id="KW-0862">Zinc</keyword>
<dbReference type="InterPro" id="IPR036398">
    <property type="entry name" value="CA_dom_sf"/>
</dbReference>
<evidence type="ECO:0000256" key="2">
    <source>
        <dbReference type="ARBA" id="ARBA00012925"/>
    </source>
</evidence>
<dbReference type="Pfam" id="PF00194">
    <property type="entry name" value="Carb_anhydrase"/>
    <property type="match status" value="1"/>
</dbReference>
<dbReference type="PANTHER" id="PTHR18952">
    <property type="entry name" value="CARBONIC ANHYDRASE"/>
    <property type="match status" value="1"/>
</dbReference>
<evidence type="ECO:0000313" key="8">
    <source>
        <dbReference type="EnsemblMetazoa" id="SMAR003589-PA"/>
    </source>
</evidence>
<protein>
    <recommendedName>
        <fullName evidence="2">carbonic anhydrase</fullName>
        <ecNumber evidence="2">4.2.1.1</ecNumber>
    </recommendedName>
</protein>
<dbReference type="OMA" id="SEHYSIC"/>
<dbReference type="CDD" id="cd00326">
    <property type="entry name" value="alpha_CA"/>
    <property type="match status" value="1"/>
</dbReference>
<keyword evidence="3" id="KW-0479">Metal-binding</keyword>
<dbReference type="SMART" id="SM01057">
    <property type="entry name" value="Carb_anhydrase"/>
    <property type="match status" value="1"/>
</dbReference>
<evidence type="ECO:0000256" key="6">
    <source>
        <dbReference type="ARBA" id="ARBA00048348"/>
    </source>
</evidence>
<proteinExistence type="inferred from homology"/>
<dbReference type="SUPFAM" id="SSF51069">
    <property type="entry name" value="Carbonic anhydrase"/>
    <property type="match status" value="1"/>
</dbReference>
<comment type="similarity">
    <text evidence="1">Belongs to the alpha-carbonic anhydrase family.</text>
</comment>
<dbReference type="PhylomeDB" id="T1IRA3"/>
<dbReference type="AlphaFoldDB" id="T1IRA3"/>
<evidence type="ECO:0000313" key="9">
    <source>
        <dbReference type="Proteomes" id="UP000014500"/>
    </source>
</evidence>
<dbReference type="PROSITE" id="PS51144">
    <property type="entry name" value="ALPHA_CA_2"/>
    <property type="match status" value="1"/>
</dbReference>
<dbReference type="GO" id="GO:0008270">
    <property type="term" value="F:zinc ion binding"/>
    <property type="evidence" value="ECO:0007669"/>
    <property type="project" value="InterPro"/>
</dbReference>
<feature type="domain" description="Alpha-carbonic anhydrase" evidence="7">
    <location>
        <begin position="16"/>
        <end position="179"/>
    </location>
</feature>
<dbReference type="EC" id="4.2.1.1" evidence="2"/>
<dbReference type="STRING" id="126957.T1IRA3"/>
<reference evidence="9" key="1">
    <citation type="submission" date="2011-05" db="EMBL/GenBank/DDBJ databases">
        <authorList>
            <person name="Richards S.R."/>
            <person name="Qu J."/>
            <person name="Jiang H."/>
            <person name="Jhangiani S.N."/>
            <person name="Agravi P."/>
            <person name="Goodspeed R."/>
            <person name="Gross S."/>
            <person name="Mandapat C."/>
            <person name="Jackson L."/>
            <person name="Mathew T."/>
            <person name="Pu L."/>
            <person name="Thornton R."/>
            <person name="Saada N."/>
            <person name="Wilczek-Boney K.B."/>
            <person name="Lee S."/>
            <person name="Kovar C."/>
            <person name="Wu Y."/>
            <person name="Scherer S.E."/>
            <person name="Worley K.C."/>
            <person name="Muzny D.M."/>
            <person name="Gibbs R."/>
        </authorList>
    </citation>
    <scope>NUCLEOTIDE SEQUENCE</scope>
    <source>
        <strain evidence="9">Brora</strain>
    </source>
</reference>
<dbReference type="PANTHER" id="PTHR18952:SF265">
    <property type="entry name" value="CARBONIC ANHYDRASE"/>
    <property type="match status" value="1"/>
</dbReference>
<keyword evidence="5" id="KW-0456">Lyase</keyword>
<keyword evidence="9" id="KW-1185">Reference proteome</keyword>
<sequence>MRLQQLAWKQLETMCKTLIFHGITSVNQDDWCDISIMCCGNNQSPIPLGKEEMKKSLIPMPAFNFLNHDISPKSVTMLNDGHTLMIQFEYTLQLELTSGGLLDRYTFSNLHFHWGSNDFQGSEHTIKNNRAPLEMHLVYFSSKFTNLTSARASMKSDAIAVLAVLFHIDDNNINPSLEK</sequence>
<reference evidence="8" key="2">
    <citation type="submission" date="2015-02" db="UniProtKB">
        <authorList>
            <consortium name="EnsemblMetazoa"/>
        </authorList>
    </citation>
    <scope>IDENTIFICATION</scope>
</reference>
<evidence type="ECO:0000256" key="4">
    <source>
        <dbReference type="ARBA" id="ARBA00022833"/>
    </source>
</evidence>
<accession>T1IRA3</accession>
<dbReference type="EMBL" id="JH431342">
    <property type="status" value="NOT_ANNOTATED_CDS"/>
    <property type="molecule type" value="Genomic_DNA"/>
</dbReference>
<organism evidence="8 9">
    <name type="scientific">Strigamia maritima</name>
    <name type="common">European centipede</name>
    <name type="synonym">Geophilus maritimus</name>
    <dbReference type="NCBI Taxonomy" id="126957"/>
    <lineage>
        <taxon>Eukaryota</taxon>
        <taxon>Metazoa</taxon>
        <taxon>Ecdysozoa</taxon>
        <taxon>Arthropoda</taxon>
        <taxon>Myriapoda</taxon>
        <taxon>Chilopoda</taxon>
        <taxon>Pleurostigmophora</taxon>
        <taxon>Geophilomorpha</taxon>
        <taxon>Linotaeniidae</taxon>
        <taxon>Strigamia</taxon>
    </lineage>
</organism>
<dbReference type="InterPro" id="IPR001148">
    <property type="entry name" value="CA_dom"/>
</dbReference>
<dbReference type="EnsemblMetazoa" id="SMAR003589-RA">
    <property type="protein sequence ID" value="SMAR003589-PA"/>
    <property type="gene ID" value="SMAR003589"/>
</dbReference>
<dbReference type="HOGENOM" id="CLU_1505330_0_0_1"/>